<sequence>MENPLFTSLHPSKRVLPLPYLAFTGFLHPHRKKKILIPLSLFWRGWNTAISVVIRTNEGPRRLEKGRGRGEQKRFERGAQTIPNITSLRKVEGALLFTCRNG</sequence>
<proteinExistence type="predicted"/>
<reference evidence="1 2" key="1">
    <citation type="submission" date="2021-06" db="EMBL/GenBank/DDBJ databases">
        <title>Caerostris extrusa draft genome.</title>
        <authorList>
            <person name="Kono N."/>
            <person name="Arakawa K."/>
        </authorList>
    </citation>
    <scope>NUCLEOTIDE SEQUENCE [LARGE SCALE GENOMIC DNA]</scope>
</reference>
<organism evidence="1 2">
    <name type="scientific">Caerostris extrusa</name>
    <name type="common">Bark spider</name>
    <name type="synonym">Caerostris bankana</name>
    <dbReference type="NCBI Taxonomy" id="172846"/>
    <lineage>
        <taxon>Eukaryota</taxon>
        <taxon>Metazoa</taxon>
        <taxon>Ecdysozoa</taxon>
        <taxon>Arthropoda</taxon>
        <taxon>Chelicerata</taxon>
        <taxon>Arachnida</taxon>
        <taxon>Araneae</taxon>
        <taxon>Araneomorphae</taxon>
        <taxon>Entelegynae</taxon>
        <taxon>Araneoidea</taxon>
        <taxon>Araneidae</taxon>
        <taxon>Caerostris</taxon>
    </lineage>
</organism>
<dbReference type="Proteomes" id="UP001054945">
    <property type="component" value="Unassembled WGS sequence"/>
</dbReference>
<accession>A0AAV4W912</accession>
<evidence type="ECO:0000313" key="2">
    <source>
        <dbReference type="Proteomes" id="UP001054945"/>
    </source>
</evidence>
<dbReference type="AlphaFoldDB" id="A0AAV4W912"/>
<protein>
    <submittedName>
        <fullName evidence="1">Uncharacterized protein</fullName>
    </submittedName>
</protein>
<comment type="caution">
    <text evidence="1">The sequence shown here is derived from an EMBL/GenBank/DDBJ whole genome shotgun (WGS) entry which is preliminary data.</text>
</comment>
<dbReference type="EMBL" id="BPLR01015737">
    <property type="protein sequence ID" value="GIY78289.1"/>
    <property type="molecule type" value="Genomic_DNA"/>
</dbReference>
<name>A0AAV4W912_CAEEX</name>
<evidence type="ECO:0000313" key="1">
    <source>
        <dbReference type="EMBL" id="GIY78289.1"/>
    </source>
</evidence>
<gene>
    <name evidence="1" type="ORF">CEXT_557711</name>
</gene>
<keyword evidence="2" id="KW-1185">Reference proteome</keyword>